<dbReference type="CDD" id="cd01949">
    <property type="entry name" value="GGDEF"/>
    <property type="match status" value="1"/>
</dbReference>
<accession>A0A382GG09</accession>
<protein>
    <recommendedName>
        <fullName evidence="1">GGDEF domain-containing protein</fullName>
    </recommendedName>
</protein>
<gene>
    <name evidence="2" type="ORF">METZ01_LOCUS226529</name>
</gene>
<dbReference type="AlphaFoldDB" id="A0A382GG09"/>
<sequence>ENQWSGSECMIGSQIMYKKHPVGFILVYSNHFSNIQKRDQNIIRYNGDFVTLGMSKIDKIESLLTDNYYNSHISQLYRSVDMYSKEEDIYDAVESLCHRFFTYDKLSISLLIDEENAQLKCVDGIKDDINIGSEFNIQGSLHGRALLRDESIRTKNWKEDYTEEYRFNDKSDKEFTFSSVLVTPVYIKKMVKGTIGLERLTSKPFDDSDQKLLELLSSTLGYILSWITEFQKIHDSSIHDGLTGVLNRNAFDERMEEEMNRANRTQQSLAIIMFDLDKFKRINDNYGHPYGDYVIKSTAQILKDSVRNIDVVARYGGEEFIIILVDTDVSKCRHVAERMVENISKFDFDYNDVKVRMTISAGMAEFPADTDKIESLIDKADKAMYESKRKGGNLVSFSYKNSTV</sequence>
<dbReference type="EMBL" id="UINC01055139">
    <property type="protein sequence ID" value="SVB73675.1"/>
    <property type="molecule type" value="Genomic_DNA"/>
</dbReference>
<organism evidence="2">
    <name type="scientific">marine metagenome</name>
    <dbReference type="NCBI Taxonomy" id="408172"/>
    <lineage>
        <taxon>unclassified sequences</taxon>
        <taxon>metagenomes</taxon>
        <taxon>ecological metagenomes</taxon>
    </lineage>
</organism>
<dbReference type="SMART" id="SM00267">
    <property type="entry name" value="GGDEF"/>
    <property type="match status" value="1"/>
</dbReference>
<evidence type="ECO:0000313" key="2">
    <source>
        <dbReference type="EMBL" id="SVB73675.1"/>
    </source>
</evidence>
<dbReference type="Pfam" id="PF00990">
    <property type="entry name" value="GGDEF"/>
    <property type="match status" value="1"/>
</dbReference>
<reference evidence="2" key="1">
    <citation type="submission" date="2018-05" db="EMBL/GenBank/DDBJ databases">
        <authorList>
            <person name="Lanie J.A."/>
            <person name="Ng W.-L."/>
            <person name="Kazmierczak K.M."/>
            <person name="Andrzejewski T.M."/>
            <person name="Davidsen T.M."/>
            <person name="Wayne K.J."/>
            <person name="Tettelin H."/>
            <person name="Glass J.I."/>
            <person name="Rusch D."/>
            <person name="Podicherti R."/>
            <person name="Tsui H.-C.T."/>
            <person name="Winkler M.E."/>
        </authorList>
    </citation>
    <scope>NUCLEOTIDE SEQUENCE</scope>
</reference>
<dbReference type="SUPFAM" id="SSF55781">
    <property type="entry name" value="GAF domain-like"/>
    <property type="match status" value="1"/>
</dbReference>
<dbReference type="PROSITE" id="PS50887">
    <property type="entry name" value="GGDEF"/>
    <property type="match status" value="1"/>
</dbReference>
<proteinExistence type="predicted"/>
<dbReference type="InterPro" id="IPR029787">
    <property type="entry name" value="Nucleotide_cyclase"/>
</dbReference>
<dbReference type="InterPro" id="IPR003018">
    <property type="entry name" value="GAF"/>
</dbReference>
<dbReference type="InterPro" id="IPR000160">
    <property type="entry name" value="GGDEF_dom"/>
</dbReference>
<dbReference type="InterPro" id="IPR050469">
    <property type="entry name" value="Diguanylate_Cyclase"/>
</dbReference>
<dbReference type="Gene3D" id="3.30.70.270">
    <property type="match status" value="1"/>
</dbReference>
<feature type="non-terminal residue" evidence="2">
    <location>
        <position position="1"/>
    </location>
</feature>
<dbReference type="Pfam" id="PF01590">
    <property type="entry name" value="GAF"/>
    <property type="match status" value="1"/>
</dbReference>
<name>A0A382GG09_9ZZZZ</name>
<dbReference type="PANTHER" id="PTHR45138">
    <property type="entry name" value="REGULATORY COMPONENTS OF SENSORY TRANSDUCTION SYSTEM"/>
    <property type="match status" value="1"/>
</dbReference>
<dbReference type="PANTHER" id="PTHR45138:SF9">
    <property type="entry name" value="DIGUANYLATE CYCLASE DGCM-RELATED"/>
    <property type="match status" value="1"/>
</dbReference>
<evidence type="ECO:0000259" key="1">
    <source>
        <dbReference type="PROSITE" id="PS50887"/>
    </source>
</evidence>
<feature type="domain" description="GGDEF" evidence="1">
    <location>
        <begin position="267"/>
        <end position="400"/>
    </location>
</feature>
<dbReference type="NCBIfam" id="TIGR00254">
    <property type="entry name" value="GGDEF"/>
    <property type="match status" value="1"/>
</dbReference>
<dbReference type="GO" id="GO:0052621">
    <property type="term" value="F:diguanylate cyclase activity"/>
    <property type="evidence" value="ECO:0007669"/>
    <property type="project" value="TreeGrafter"/>
</dbReference>
<dbReference type="InterPro" id="IPR043128">
    <property type="entry name" value="Rev_trsase/Diguanyl_cyclase"/>
</dbReference>
<dbReference type="FunFam" id="3.30.70.270:FF:000001">
    <property type="entry name" value="Diguanylate cyclase domain protein"/>
    <property type="match status" value="1"/>
</dbReference>
<dbReference type="InterPro" id="IPR029016">
    <property type="entry name" value="GAF-like_dom_sf"/>
</dbReference>
<dbReference type="Gene3D" id="3.30.450.40">
    <property type="match status" value="1"/>
</dbReference>
<dbReference type="SUPFAM" id="SSF55073">
    <property type="entry name" value="Nucleotide cyclase"/>
    <property type="match status" value="1"/>
</dbReference>